<organism evidence="2 3">
    <name type="scientific">Diplogelasinospora grovesii</name>
    <dbReference type="NCBI Taxonomy" id="303347"/>
    <lineage>
        <taxon>Eukaryota</taxon>
        <taxon>Fungi</taxon>
        <taxon>Dikarya</taxon>
        <taxon>Ascomycota</taxon>
        <taxon>Pezizomycotina</taxon>
        <taxon>Sordariomycetes</taxon>
        <taxon>Sordariomycetidae</taxon>
        <taxon>Sordariales</taxon>
        <taxon>Diplogelasinosporaceae</taxon>
        <taxon>Diplogelasinospora</taxon>
    </lineage>
</organism>
<feature type="transmembrane region" description="Helical" evidence="1">
    <location>
        <begin position="94"/>
        <end position="114"/>
    </location>
</feature>
<reference evidence="3" key="1">
    <citation type="journal article" date="2023" name="Mol. Phylogenet. Evol.">
        <title>Genome-scale phylogeny and comparative genomics of the fungal order Sordariales.</title>
        <authorList>
            <person name="Hensen N."/>
            <person name="Bonometti L."/>
            <person name="Westerberg I."/>
            <person name="Brannstrom I.O."/>
            <person name="Guillou S."/>
            <person name="Cros-Aarteil S."/>
            <person name="Calhoun S."/>
            <person name="Haridas S."/>
            <person name="Kuo A."/>
            <person name="Mondo S."/>
            <person name="Pangilinan J."/>
            <person name="Riley R."/>
            <person name="LaButti K."/>
            <person name="Andreopoulos B."/>
            <person name="Lipzen A."/>
            <person name="Chen C."/>
            <person name="Yan M."/>
            <person name="Daum C."/>
            <person name="Ng V."/>
            <person name="Clum A."/>
            <person name="Steindorff A."/>
            <person name="Ohm R.A."/>
            <person name="Martin F."/>
            <person name="Silar P."/>
            <person name="Natvig D.O."/>
            <person name="Lalanne C."/>
            <person name="Gautier V."/>
            <person name="Ament-Velasquez S.L."/>
            <person name="Kruys A."/>
            <person name="Hutchinson M.I."/>
            <person name="Powell A.J."/>
            <person name="Barry K."/>
            <person name="Miller A.N."/>
            <person name="Grigoriev I.V."/>
            <person name="Debuchy R."/>
            <person name="Gladieux P."/>
            <person name="Hiltunen Thoren M."/>
            <person name="Johannesson H."/>
        </authorList>
    </citation>
    <scope>NUCLEOTIDE SEQUENCE [LARGE SCALE GENOMIC DNA]</scope>
    <source>
        <strain evidence="3">CBS 340.73</strain>
    </source>
</reference>
<evidence type="ECO:0000313" key="3">
    <source>
        <dbReference type="Proteomes" id="UP001303473"/>
    </source>
</evidence>
<accession>A0AAN6S206</accession>
<keyword evidence="1" id="KW-0472">Membrane</keyword>
<evidence type="ECO:0000256" key="1">
    <source>
        <dbReference type="SAM" id="Phobius"/>
    </source>
</evidence>
<name>A0AAN6S206_9PEZI</name>
<proteinExistence type="predicted"/>
<protein>
    <submittedName>
        <fullName evidence="2">Uncharacterized protein</fullName>
    </submittedName>
</protein>
<dbReference type="PROSITE" id="PS51257">
    <property type="entry name" value="PROKAR_LIPOPROTEIN"/>
    <property type="match status" value="1"/>
</dbReference>
<dbReference type="AlphaFoldDB" id="A0AAN6S206"/>
<comment type="caution">
    <text evidence="2">The sequence shown here is derived from an EMBL/GenBank/DDBJ whole genome shotgun (WGS) entry which is preliminary data.</text>
</comment>
<sequence length="148" mass="16699">MQRHFSRDSISLTSFAMSCLLVTSAARAMISPWISLLYVSTTFWSFSSVRPTMYTFAPFTASACVHIKPMPVPAPVTRATRPDMSNSELRWKSLWLAAATLLVAMFLCCCVFDVDDLRDRWTGEADRVERGAGRQQLCWMLVMACGER</sequence>
<dbReference type="Proteomes" id="UP001303473">
    <property type="component" value="Unassembled WGS sequence"/>
</dbReference>
<keyword evidence="1" id="KW-0812">Transmembrane</keyword>
<evidence type="ECO:0000313" key="2">
    <source>
        <dbReference type="EMBL" id="KAK3937579.1"/>
    </source>
</evidence>
<keyword evidence="3" id="KW-1185">Reference proteome</keyword>
<dbReference type="EMBL" id="MU853850">
    <property type="protein sequence ID" value="KAK3937579.1"/>
    <property type="molecule type" value="Genomic_DNA"/>
</dbReference>
<keyword evidence="1" id="KW-1133">Transmembrane helix</keyword>
<gene>
    <name evidence="2" type="ORF">QBC46DRAFT_392363</name>
</gene>